<dbReference type="PANTHER" id="PTHR30204">
    <property type="entry name" value="REDOX-CYCLING DRUG-SENSING TRANSCRIPTIONAL ACTIVATOR SOXR"/>
    <property type="match status" value="1"/>
</dbReference>
<protein>
    <submittedName>
        <fullName evidence="4">DNA-binding transcriptional regulator, MerR family</fullName>
    </submittedName>
</protein>
<dbReference type="PRINTS" id="PR00040">
    <property type="entry name" value="HTHMERR"/>
</dbReference>
<feature type="domain" description="HTH merR-type" evidence="3">
    <location>
        <begin position="25"/>
        <end position="92"/>
    </location>
</feature>
<evidence type="ECO:0000256" key="1">
    <source>
        <dbReference type="ARBA" id="ARBA00023125"/>
    </source>
</evidence>
<dbReference type="EMBL" id="FRXO01000010">
    <property type="protein sequence ID" value="SHO67139.1"/>
    <property type="molecule type" value="Genomic_DNA"/>
</dbReference>
<dbReference type="InterPro" id="IPR009061">
    <property type="entry name" value="DNA-bd_dom_put_sf"/>
</dbReference>
<evidence type="ECO:0000259" key="3">
    <source>
        <dbReference type="PROSITE" id="PS50937"/>
    </source>
</evidence>
<proteinExistence type="predicted"/>
<gene>
    <name evidence="4" type="ORF">SAMN02745172_03805</name>
</gene>
<dbReference type="PROSITE" id="PS50937">
    <property type="entry name" value="HTH_MERR_2"/>
    <property type="match status" value="1"/>
</dbReference>
<dbReference type="Gene3D" id="1.10.1660.10">
    <property type="match status" value="1"/>
</dbReference>
<accession>A0A1M7ZQP8</accession>
<sequence>MDELDFMGDGAARDEGDSRIAPNATFTIGQLAREFGVTLRTLRFYEDRGLLNPRRDGATRIYGRRDRARLKLVLMGKRVGLSLAEISEMVDLYDLRDGQLGQMRAAVERFNAQIEMLERQKQDIEQAIDDLRRTVSLVSGMLRERETRDDDKPAE</sequence>
<dbReference type="Pfam" id="PF13411">
    <property type="entry name" value="MerR_1"/>
    <property type="match status" value="1"/>
</dbReference>
<keyword evidence="2" id="KW-0175">Coiled coil</keyword>
<dbReference type="CDD" id="cd04776">
    <property type="entry name" value="HTH_GnyR"/>
    <property type="match status" value="1"/>
</dbReference>
<dbReference type="SUPFAM" id="SSF46955">
    <property type="entry name" value="Putative DNA-binding domain"/>
    <property type="match status" value="1"/>
</dbReference>
<organism evidence="4 5">
    <name type="scientific">Pseudoxanthobacter soli DSM 19599</name>
    <dbReference type="NCBI Taxonomy" id="1123029"/>
    <lineage>
        <taxon>Bacteria</taxon>
        <taxon>Pseudomonadati</taxon>
        <taxon>Pseudomonadota</taxon>
        <taxon>Alphaproteobacteria</taxon>
        <taxon>Hyphomicrobiales</taxon>
        <taxon>Segnochrobactraceae</taxon>
        <taxon>Pseudoxanthobacter</taxon>
    </lineage>
</organism>
<dbReference type="STRING" id="1123029.SAMN02745172_03805"/>
<dbReference type="GO" id="GO:0003677">
    <property type="term" value="F:DNA binding"/>
    <property type="evidence" value="ECO:0007669"/>
    <property type="project" value="UniProtKB-KW"/>
</dbReference>
<evidence type="ECO:0000256" key="2">
    <source>
        <dbReference type="SAM" id="Coils"/>
    </source>
</evidence>
<dbReference type="OrthoDB" id="9803659at2"/>
<feature type="coiled-coil region" evidence="2">
    <location>
        <begin position="100"/>
        <end position="134"/>
    </location>
</feature>
<dbReference type="GO" id="GO:0003700">
    <property type="term" value="F:DNA-binding transcription factor activity"/>
    <property type="evidence" value="ECO:0007669"/>
    <property type="project" value="InterPro"/>
</dbReference>
<dbReference type="Proteomes" id="UP000186406">
    <property type="component" value="Unassembled WGS sequence"/>
</dbReference>
<dbReference type="PANTHER" id="PTHR30204:SF58">
    <property type="entry name" value="HTH-TYPE TRANSCRIPTIONAL REGULATOR YFMP"/>
    <property type="match status" value="1"/>
</dbReference>
<keyword evidence="5" id="KW-1185">Reference proteome</keyword>
<evidence type="ECO:0000313" key="4">
    <source>
        <dbReference type="EMBL" id="SHO67139.1"/>
    </source>
</evidence>
<dbReference type="InterPro" id="IPR047057">
    <property type="entry name" value="MerR_fam"/>
</dbReference>
<reference evidence="4 5" key="1">
    <citation type="submission" date="2016-12" db="EMBL/GenBank/DDBJ databases">
        <authorList>
            <person name="Song W.-J."/>
            <person name="Kurnit D.M."/>
        </authorList>
    </citation>
    <scope>NUCLEOTIDE SEQUENCE [LARGE SCALE GENOMIC DNA]</scope>
    <source>
        <strain evidence="4 5">DSM 19599</strain>
    </source>
</reference>
<dbReference type="SMART" id="SM00422">
    <property type="entry name" value="HTH_MERR"/>
    <property type="match status" value="1"/>
</dbReference>
<keyword evidence="1 4" id="KW-0238">DNA-binding</keyword>
<dbReference type="InterPro" id="IPR000551">
    <property type="entry name" value="MerR-type_HTH_dom"/>
</dbReference>
<evidence type="ECO:0000313" key="5">
    <source>
        <dbReference type="Proteomes" id="UP000186406"/>
    </source>
</evidence>
<name>A0A1M7ZQP8_9HYPH</name>
<dbReference type="AlphaFoldDB" id="A0A1M7ZQP8"/>